<feature type="transmembrane region" description="Helical" evidence="1">
    <location>
        <begin position="86"/>
        <end position="103"/>
    </location>
</feature>
<feature type="transmembrane region" description="Helical" evidence="1">
    <location>
        <begin position="14"/>
        <end position="36"/>
    </location>
</feature>
<keyword evidence="1" id="KW-1133">Transmembrane helix</keyword>
<feature type="transmembrane region" description="Helical" evidence="1">
    <location>
        <begin position="215"/>
        <end position="235"/>
    </location>
</feature>
<keyword evidence="3" id="KW-1185">Reference proteome</keyword>
<feature type="transmembrane region" description="Helical" evidence="1">
    <location>
        <begin position="160"/>
        <end position="177"/>
    </location>
</feature>
<feature type="transmembrane region" description="Helical" evidence="1">
    <location>
        <begin position="337"/>
        <end position="364"/>
    </location>
</feature>
<protein>
    <submittedName>
        <fullName evidence="2">Uncharacterized protein</fullName>
    </submittedName>
</protein>
<sequence>MHDDASPRTPVRVLILRALFLSVVASLLVTGIIGGLLRAGVAVPLPAHSAWPGQAVLAHAFLMICAFMGTVIGIERAIAVKARAAFAAPVLSALAGVSMLAGAPMVAGWLAVLASLGFIAVNVTVVSRQKAAHTLLLLTGATAWLVGNLLLALGSQAAAVVPWWFSFLVLTIAAERLEMTRLMRRRSGAAAALYVCLGLMLAGSAVFAVSPVWGGWLYGLSLAGLALWLVSFDIARRTISSHGLSRYMAVCLLLGYAWLAVAGIAWIATSLGYSARVAALHALGLGFIFSMMLGHAPVILPALARVKLLFGWFFYVPLALLHSSLALRLFFGPFDFALLGAGAAGNAAAIAVFAATMVASVLAWRARHPAPHRKRHAVPAPH</sequence>
<feature type="transmembrane region" description="Helical" evidence="1">
    <location>
        <begin position="280"/>
        <end position="300"/>
    </location>
</feature>
<organism evidence="2 3">
    <name type="scientific">Aquincola tertiaricarbonis</name>
    <dbReference type="NCBI Taxonomy" id="391953"/>
    <lineage>
        <taxon>Bacteria</taxon>
        <taxon>Pseudomonadati</taxon>
        <taxon>Pseudomonadota</taxon>
        <taxon>Betaproteobacteria</taxon>
        <taxon>Burkholderiales</taxon>
        <taxon>Sphaerotilaceae</taxon>
        <taxon>Aquincola</taxon>
    </lineage>
</organism>
<evidence type="ECO:0000313" key="2">
    <source>
        <dbReference type="EMBL" id="URI07917.1"/>
    </source>
</evidence>
<feature type="transmembrane region" description="Helical" evidence="1">
    <location>
        <begin position="109"/>
        <end position="127"/>
    </location>
</feature>
<feature type="transmembrane region" description="Helical" evidence="1">
    <location>
        <begin position="247"/>
        <end position="268"/>
    </location>
</feature>
<keyword evidence="1" id="KW-0472">Membrane</keyword>
<dbReference type="EMBL" id="CP097635">
    <property type="protein sequence ID" value="URI07917.1"/>
    <property type="molecule type" value="Genomic_DNA"/>
</dbReference>
<feature type="transmembrane region" description="Helical" evidence="1">
    <location>
        <begin position="56"/>
        <end position="74"/>
    </location>
</feature>
<feature type="transmembrane region" description="Helical" evidence="1">
    <location>
        <begin position="134"/>
        <end position="154"/>
    </location>
</feature>
<keyword evidence="1" id="KW-0812">Transmembrane</keyword>
<name>A0ABY4S7Q9_AQUTE</name>
<dbReference type="Proteomes" id="UP001056201">
    <property type="component" value="Chromosome 1"/>
</dbReference>
<reference evidence="2" key="1">
    <citation type="submission" date="2022-05" db="EMBL/GenBank/DDBJ databases">
        <title>An RpoN-dependent PEP-CTERM gene is involved in floc formation of an Aquincola tertiaricarbonis strain.</title>
        <authorList>
            <person name="Qiu D."/>
            <person name="Xia M."/>
        </authorList>
    </citation>
    <scope>NUCLEOTIDE SEQUENCE</scope>
    <source>
        <strain evidence="2">RN12</strain>
    </source>
</reference>
<accession>A0ABY4S7Q9</accession>
<evidence type="ECO:0000313" key="3">
    <source>
        <dbReference type="Proteomes" id="UP001056201"/>
    </source>
</evidence>
<dbReference type="RefSeq" id="WP_250196138.1">
    <property type="nucleotide sequence ID" value="NZ_CP097635.1"/>
</dbReference>
<gene>
    <name evidence="2" type="ORF">MW290_04850</name>
</gene>
<feature type="transmembrane region" description="Helical" evidence="1">
    <location>
        <begin position="189"/>
        <end position="209"/>
    </location>
</feature>
<proteinExistence type="predicted"/>
<evidence type="ECO:0000256" key="1">
    <source>
        <dbReference type="SAM" id="Phobius"/>
    </source>
</evidence>
<feature type="transmembrane region" description="Helical" evidence="1">
    <location>
        <begin position="312"/>
        <end position="331"/>
    </location>
</feature>